<dbReference type="InterPro" id="IPR036179">
    <property type="entry name" value="Ig-like_dom_sf"/>
</dbReference>
<dbReference type="InterPro" id="IPR013783">
    <property type="entry name" value="Ig-like_fold"/>
</dbReference>
<evidence type="ECO:0000256" key="1">
    <source>
        <dbReference type="SAM" id="Phobius"/>
    </source>
</evidence>
<feature type="non-terminal residue" evidence="2">
    <location>
        <position position="142"/>
    </location>
</feature>
<dbReference type="GO" id="GO:0016020">
    <property type="term" value="C:membrane"/>
    <property type="evidence" value="ECO:0007669"/>
    <property type="project" value="InterPro"/>
</dbReference>
<dbReference type="Proteomes" id="UP000053615">
    <property type="component" value="Unassembled WGS sequence"/>
</dbReference>
<reference evidence="2 3" key="1">
    <citation type="submission" date="2014-04" db="EMBL/GenBank/DDBJ databases">
        <title>Genome evolution of avian class.</title>
        <authorList>
            <person name="Zhang G."/>
            <person name="Li C."/>
        </authorList>
    </citation>
    <scope>NUCLEOTIDE SEQUENCE [LARGE SCALE GENOMIC DNA]</scope>
    <source>
        <strain evidence="2">BGI_N325</strain>
    </source>
</reference>
<name>A0A091K9Z2_COLST</name>
<sequence length="142" mass="16139">LLKTHEQPERVLYVSHQNTTIAPGFAQRLEYLKEEKKIVITLNNLEENDSGVYVCAGVLKNSSVLEVSRSGTILLIKGVEQEDCSNSSWVSYVLIIIVVLLLCALTCCALYHVDVKKYFQKRKPNSVYEDMSYSSRHNTLVR</sequence>
<proteinExistence type="predicted"/>
<organism evidence="2 3">
    <name type="scientific">Colius striatus</name>
    <name type="common">Speckled mousebird</name>
    <dbReference type="NCBI Taxonomy" id="57412"/>
    <lineage>
        <taxon>Eukaryota</taxon>
        <taxon>Metazoa</taxon>
        <taxon>Chordata</taxon>
        <taxon>Craniata</taxon>
        <taxon>Vertebrata</taxon>
        <taxon>Euteleostomi</taxon>
        <taxon>Archelosauria</taxon>
        <taxon>Archosauria</taxon>
        <taxon>Dinosauria</taxon>
        <taxon>Saurischia</taxon>
        <taxon>Theropoda</taxon>
        <taxon>Coelurosauria</taxon>
        <taxon>Aves</taxon>
        <taxon>Neognathae</taxon>
        <taxon>Neoaves</taxon>
        <taxon>Telluraves</taxon>
        <taxon>Coraciimorphae</taxon>
        <taxon>Coliiformes</taxon>
        <taxon>Coliidae</taxon>
        <taxon>Colius</taxon>
    </lineage>
</organism>
<keyword evidence="1" id="KW-0472">Membrane</keyword>
<gene>
    <name evidence="2" type="ORF">N325_05337</name>
</gene>
<dbReference type="GO" id="GO:0038023">
    <property type="term" value="F:signaling receptor activity"/>
    <property type="evidence" value="ECO:0007669"/>
    <property type="project" value="InterPro"/>
</dbReference>
<dbReference type="InterPro" id="IPR039090">
    <property type="entry name" value="CD7"/>
</dbReference>
<dbReference type="SUPFAM" id="SSF48726">
    <property type="entry name" value="Immunoglobulin"/>
    <property type="match status" value="1"/>
</dbReference>
<evidence type="ECO:0000313" key="2">
    <source>
        <dbReference type="EMBL" id="KFP33008.1"/>
    </source>
</evidence>
<evidence type="ECO:0000313" key="3">
    <source>
        <dbReference type="Proteomes" id="UP000053615"/>
    </source>
</evidence>
<dbReference type="PANTHER" id="PTHR15343:SF0">
    <property type="entry name" value="T-CELL ANTIGEN CD7"/>
    <property type="match status" value="1"/>
</dbReference>
<keyword evidence="1" id="KW-0812">Transmembrane</keyword>
<protein>
    <recommendedName>
        <fullName evidence="4">T-cell antigen CD7</fullName>
    </recommendedName>
</protein>
<dbReference type="EMBL" id="KK548305">
    <property type="protein sequence ID" value="KFP33008.1"/>
    <property type="molecule type" value="Genomic_DNA"/>
</dbReference>
<feature type="transmembrane region" description="Helical" evidence="1">
    <location>
        <begin position="89"/>
        <end position="113"/>
    </location>
</feature>
<evidence type="ECO:0008006" key="4">
    <source>
        <dbReference type="Google" id="ProtNLM"/>
    </source>
</evidence>
<dbReference type="AlphaFoldDB" id="A0A091K9Z2"/>
<keyword evidence="1" id="KW-1133">Transmembrane helix</keyword>
<feature type="non-terminal residue" evidence="2">
    <location>
        <position position="1"/>
    </location>
</feature>
<dbReference type="PANTHER" id="PTHR15343">
    <property type="entry name" value="CD7"/>
    <property type="match status" value="1"/>
</dbReference>
<keyword evidence="3" id="KW-1185">Reference proteome</keyword>
<accession>A0A091K9Z2</accession>
<dbReference type="Gene3D" id="2.60.40.10">
    <property type="entry name" value="Immunoglobulins"/>
    <property type="match status" value="1"/>
</dbReference>
<dbReference type="GO" id="GO:0002250">
    <property type="term" value="P:adaptive immune response"/>
    <property type="evidence" value="ECO:0007669"/>
    <property type="project" value="InterPro"/>
</dbReference>